<protein>
    <submittedName>
        <fullName evidence="1">Uncharacterized protein</fullName>
    </submittedName>
</protein>
<organism evidence="1 2">
    <name type="scientific">Nepenthes gracilis</name>
    <name type="common">Slender pitcher plant</name>
    <dbReference type="NCBI Taxonomy" id="150966"/>
    <lineage>
        <taxon>Eukaryota</taxon>
        <taxon>Viridiplantae</taxon>
        <taxon>Streptophyta</taxon>
        <taxon>Embryophyta</taxon>
        <taxon>Tracheophyta</taxon>
        <taxon>Spermatophyta</taxon>
        <taxon>Magnoliopsida</taxon>
        <taxon>eudicotyledons</taxon>
        <taxon>Gunneridae</taxon>
        <taxon>Pentapetalae</taxon>
        <taxon>Caryophyllales</taxon>
        <taxon>Nepenthaceae</taxon>
        <taxon>Nepenthes</taxon>
    </lineage>
</organism>
<dbReference type="InterPro" id="IPR021899">
    <property type="entry name" value="DUF3511"/>
</dbReference>
<name>A0AAD3SL77_NEPGR</name>
<dbReference type="Proteomes" id="UP001279734">
    <property type="component" value="Unassembled WGS sequence"/>
</dbReference>
<accession>A0AAD3SL77</accession>
<comment type="caution">
    <text evidence="1">The sequence shown here is derived from an EMBL/GenBank/DDBJ whole genome shotgun (WGS) entry which is preliminary data.</text>
</comment>
<dbReference type="EMBL" id="BSYO01000012">
    <property type="protein sequence ID" value="GMH13132.1"/>
    <property type="molecule type" value="Genomic_DNA"/>
</dbReference>
<dbReference type="PANTHER" id="PTHR33193">
    <property type="entry name" value="DOMAIN PROTEIN, PUTATIVE (DUF3511)-RELATED"/>
    <property type="match status" value="1"/>
</dbReference>
<dbReference type="PANTHER" id="PTHR33193:SF13">
    <property type="entry name" value="EXPRESSED PROTEIN"/>
    <property type="match status" value="1"/>
</dbReference>
<evidence type="ECO:0000313" key="1">
    <source>
        <dbReference type="EMBL" id="GMH13132.1"/>
    </source>
</evidence>
<evidence type="ECO:0000313" key="2">
    <source>
        <dbReference type="Proteomes" id="UP001279734"/>
    </source>
</evidence>
<sequence>MEEFRPPGYQSHRGGRKVKFVENHAAGVGIDRVYVARSRSCIPPPLFRDPKTSPSLISSVKAWYNDPETKRKKRLAKYKIYSLERKVKSSFEKGCRWIQRKCRRIVHAY</sequence>
<keyword evidence="2" id="KW-1185">Reference proteome</keyword>
<gene>
    <name evidence="1" type="ORF">Nepgr_014973</name>
</gene>
<proteinExistence type="predicted"/>
<reference evidence="1" key="1">
    <citation type="submission" date="2023-05" db="EMBL/GenBank/DDBJ databases">
        <title>Nepenthes gracilis genome sequencing.</title>
        <authorList>
            <person name="Fukushima K."/>
        </authorList>
    </citation>
    <scope>NUCLEOTIDE SEQUENCE</scope>
    <source>
        <strain evidence="1">SING2019-196</strain>
    </source>
</reference>
<dbReference type="Pfam" id="PF12023">
    <property type="entry name" value="DUF3511"/>
    <property type="match status" value="1"/>
</dbReference>
<dbReference type="AlphaFoldDB" id="A0AAD3SL77"/>